<organism evidence="2 3">
    <name type="scientific">Heracleum sosnowskyi</name>
    <dbReference type="NCBI Taxonomy" id="360622"/>
    <lineage>
        <taxon>Eukaryota</taxon>
        <taxon>Viridiplantae</taxon>
        <taxon>Streptophyta</taxon>
        <taxon>Embryophyta</taxon>
        <taxon>Tracheophyta</taxon>
        <taxon>Spermatophyta</taxon>
        <taxon>Magnoliopsida</taxon>
        <taxon>eudicotyledons</taxon>
        <taxon>Gunneridae</taxon>
        <taxon>Pentapetalae</taxon>
        <taxon>asterids</taxon>
        <taxon>campanulids</taxon>
        <taxon>Apiales</taxon>
        <taxon>Apiaceae</taxon>
        <taxon>Apioideae</taxon>
        <taxon>apioid superclade</taxon>
        <taxon>Tordylieae</taxon>
        <taxon>Tordyliinae</taxon>
        <taxon>Heracleum</taxon>
    </lineage>
</organism>
<reference evidence="2" key="1">
    <citation type="submission" date="2023-02" db="EMBL/GenBank/DDBJ databases">
        <title>Genome of toxic invasive species Heracleum sosnowskyi carries increased number of genes despite the absence of recent whole-genome duplications.</title>
        <authorList>
            <person name="Schelkunov M."/>
            <person name="Shtratnikova V."/>
            <person name="Makarenko M."/>
            <person name="Klepikova A."/>
            <person name="Omelchenko D."/>
            <person name="Novikova G."/>
            <person name="Obukhova E."/>
            <person name="Bogdanov V."/>
            <person name="Penin A."/>
            <person name="Logacheva M."/>
        </authorList>
    </citation>
    <scope>NUCLEOTIDE SEQUENCE</scope>
    <source>
        <strain evidence="2">Hsosn_3</strain>
        <tissue evidence="2">Leaf</tissue>
    </source>
</reference>
<dbReference type="InterPro" id="IPR011990">
    <property type="entry name" value="TPR-like_helical_dom_sf"/>
</dbReference>
<dbReference type="Gene3D" id="1.25.40.10">
    <property type="entry name" value="Tetratricopeptide repeat domain"/>
    <property type="match status" value="1"/>
</dbReference>
<name>A0AAD8MPZ1_9APIA</name>
<dbReference type="SUPFAM" id="SSF48452">
    <property type="entry name" value="TPR-like"/>
    <property type="match status" value="1"/>
</dbReference>
<dbReference type="PANTHER" id="PTHR36350:SF3">
    <property type="entry name" value="TRANSMEMBRANE PROTEIN"/>
    <property type="match status" value="1"/>
</dbReference>
<gene>
    <name evidence="2" type="ORF">POM88_027461</name>
</gene>
<accession>A0AAD8MPZ1</accession>
<dbReference type="EMBL" id="JAUIZM010000006">
    <property type="protein sequence ID" value="KAK1380717.1"/>
    <property type="molecule type" value="Genomic_DNA"/>
</dbReference>
<keyword evidence="2" id="KW-0812">Transmembrane</keyword>
<keyword evidence="3" id="KW-1185">Reference proteome</keyword>
<evidence type="ECO:0000313" key="2">
    <source>
        <dbReference type="EMBL" id="KAK1380717.1"/>
    </source>
</evidence>
<comment type="caution">
    <text evidence="2">The sequence shown here is derived from an EMBL/GenBank/DDBJ whole genome shotgun (WGS) entry which is preliminary data.</text>
</comment>
<proteinExistence type="predicted"/>
<dbReference type="Pfam" id="PF14559">
    <property type="entry name" value="TPR_19"/>
    <property type="match status" value="1"/>
</dbReference>
<evidence type="ECO:0000313" key="3">
    <source>
        <dbReference type="Proteomes" id="UP001237642"/>
    </source>
</evidence>
<protein>
    <submittedName>
        <fullName evidence="2">Transmembrane and TPR repeat-containing protein 1-like</fullName>
    </submittedName>
</protein>
<keyword evidence="2" id="KW-0472">Membrane</keyword>
<dbReference type="Proteomes" id="UP001237642">
    <property type="component" value="Unassembled WGS sequence"/>
</dbReference>
<dbReference type="PANTHER" id="PTHR36350">
    <property type="entry name" value="TRANSMEMBRANE PROTEIN"/>
    <property type="match status" value="1"/>
</dbReference>
<reference evidence="2" key="2">
    <citation type="submission" date="2023-05" db="EMBL/GenBank/DDBJ databases">
        <authorList>
            <person name="Schelkunov M.I."/>
        </authorList>
    </citation>
    <scope>NUCLEOTIDE SEQUENCE</scope>
    <source>
        <strain evidence="2">Hsosn_3</strain>
        <tissue evidence="2">Leaf</tissue>
    </source>
</reference>
<dbReference type="AlphaFoldDB" id="A0AAD8MPZ1"/>
<feature type="coiled-coil region" evidence="1">
    <location>
        <begin position="192"/>
        <end position="219"/>
    </location>
</feature>
<keyword evidence="1" id="KW-0175">Coiled coil</keyword>
<evidence type="ECO:0000256" key="1">
    <source>
        <dbReference type="SAM" id="Coils"/>
    </source>
</evidence>
<sequence>MALNSPLITKFDLSLFRIIPRTLVAPPLNLSYKISKPYKTATHFRQSIKAKAPSQEPIFRNLRNTAVVIVFAASMMVGKFQSLASRAENQPILTEEITSEDETKTLSSDAIETLTLLLDQKYEAGDYDECLRILKELISAQPERLTWKLLLAKVFKQMGETEKAFHVLDEVLSKNPIEPHALFENAVWMGFEGKEEEAIERLEKALKIAKERNNATEIRDVRLVIAQVKLVQKKPDEALKSFNELENEDPTDIRIVFFKGLLYYCTDRKAEATEQFDKYFELIPNAPPPGDDGYLTTFPKIRPPGI</sequence>